<evidence type="ECO:0000313" key="2">
    <source>
        <dbReference type="Proteomes" id="UP000233776"/>
    </source>
</evidence>
<accession>A0A2N8U1X4</accession>
<dbReference type="Proteomes" id="UP000233776">
    <property type="component" value="Chromosome I"/>
</dbReference>
<name>A0A2N8U1X4_MYCBV</name>
<dbReference type="EMBL" id="LT578453">
    <property type="protein sequence ID" value="SBO46008.1"/>
    <property type="molecule type" value="Genomic_DNA"/>
</dbReference>
<proteinExistence type="predicted"/>
<dbReference type="AlphaFoldDB" id="A0A2N8U1X4"/>
<reference evidence="1 2" key="1">
    <citation type="submission" date="2016-06" db="EMBL/GenBank/DDBJ databases">
        <authorList>
            <person name="Kjaerup R.B."/>
            <person name="Dalgaard T.S."/>
            <person name="Juul-Madsen H.R."/>
        </authorList>
    </citation>
    <scope>NUCLEOTIDE SEQUENCE [LARGE SCALE GENOMIC DNA]</scope>
    <source>
        <strain evidence="1">JF4278</strain>
    </source>
</reference>
<organism evidence="1 2">
    <name type="scientific">Mycoplasmopsis bovis</name>
    <name type="common">Mycoplasma bovis</name>
    <dbReference type="NCBI Taxonomy" id="28903"/>
    <lineage>
        <taxon>Bacteria</taxon>
        <taxon>Bacillati</taxon>
        <taxon>Mycoplasmatota</taxon>
        <taxon>Mycoplasmoidales</taxon>
        <taxon>Metamycoplasmataceae</taxon>
        <taxon>Mycoplasmopsis</taxon>
    </lineage>
</organism>
<sequence length="110" mass="12275">MLYLLSGKITEFICWFVWDRLVVKPILPIVAMHDTHKDPEGINLLDWKFAPSAESVLCVFVINIDLLRSSIVIKGISPLKNDSLVVGGVLPVIMFSQKSLSGTFSWSSKL</sequence>
<protein>
    <submittedName>
        <fullName evidence="1">Uncharacterized protein</fullName>
    </submittedName>
</protein>
<evidence type="ECO:0000313" key="1">
    <source>
        <dbReference type="EMBL" id="SBO46008.1"/>
    </source>
</evidence>
<gene>
    <name evidence="1" type="ORF">MBOVJF4278_00220</name>
</gene>